<dbReference type="EMBL" id="LT962688">
    <property type="protein sequence ID" value="SOR27168.1"/>
    <property type="molecule type" value="Genomic_DNA"/>
</dbReference>
<evidence type="ECO:0000256" key="2">
    <source>
        <dbReference type="SAM" id="Coils"/>
    </source>
</evidence>
<dbReference type="InterPro" id="IPR018753">
    <property type="entry name" value="GapR-like"/>
</dbReference>
<proteinExistence type="inferred from homology"/>
<sequence length="172" mass="18629">MSQMNARSAPASQVDPSSVAADQLKTIIERIERLEEEKAGIAGDVKDVYAEAKANGFDTKVIRKIIAMRKRDYDERMEEEAILELYMQALGMLADTPLGQAAIERETGRNRGGSERSLRQQVGDKVSRAFAGMEGVTVTIGANASTVMREAAKQIRSAGAQVDIEDAIAARG</sequence>
<dbReference type="GO" id="GO:0003677">
    <property type="term" value="F:DNA binding"/>
    <property type="evidence" value="ECO:0007669"/>
    <property type="project" value="InterPro"/>
</dbReference>
<evidence type="ECO:0000313" key="5">
    <source>
        <dbReference type="Proteomes" id="UP000233769"/>
    </source>
</evidence>
<feature type="coiled-coil region" evidence="2">
    <location>
        <begin position="17"/>
        <end position="44"/>
    </location>
</feature>
<keyword evidence="2" id="KW-0175">Coiled coil</keyword>
<dbReference type="HAMAP" id="MF_00797">
    <property type="entry name" value="UPF0335"/>
    <property type="match status" value="1"/>
</dbReference>
<name>A0A2N9AIH2_METEX</name>
<evidence type="ECO:0000256" key="1">
    <source>
        <dbReference type="HAMAP-Rule" id="MF_00797"/>
    </source>
</evidence>
<dbReference type="Proteomes" id="UP000233769">
    <property type="component" value="Chromosome tk0001"/>
</dbReference>
<dbReference type="Pfam" id="PF10073">
    <property type="entry name" value="GapR_DNA-bd"/>
    <property type="match status" value="1"/>
</dbReference>
<dbReference type="AlphaFoldDB" id="A0A2N9AIH2"/>
<comment type="similarity">
    <text evidence="1">Belongs to the UPF0335 family.</text>
</comment>
<organism evidence="4 5">
    <name type="scientific">Methylorubrum extorquens</name>
    <name type="common">Methylobacterium dichloromethanicum</name>
    <name type="synonym">Methylobacterium extorquens</name>
    <dbReference type="NCBI Taxonomy" id="408"/>
    <lineage>
        <taxon>Bacteria</taxon>
        <taxon>Pseudomonadati</taxon>
        <taxon>Pseudomonadota</taxon>
        <taxon>Alphaproteobacteria</taxon>
        <taxon>Hyphomicrobiales</taxon>
        <taxon>Methylobacteriaceae</taxon>
        <taxon>Methylorubrum</taxon>
    </lineage>
</organism>
<feature type="domain" description="GapR-like DNA-binding" evidence="3">
    <location>
        <begin position="20"/>
        <end position="91"/>
    </location>
</feature>
<accession>A0A2N9AIH2</accession>
<gene>
    <name evidence="4" type="ORF">TK0001_0566</name>
</gene>
<protein>
    <recommendedName>
        <fullName evidence="1">UPF0335 protein TK0001_0566</fullName>
    </recommendedName>
</protein>
<evidence type="ECO:0000259" key="3">
    <source>
        <dbReference type="Pfam" id="PF10073"/>
    </source>
</evidence>
<dbReference type="NCBIfam" id="NF010247">
    <property type="entry name" value="PRK13694.1"/>
    <property type="match status" value="1"/>
</dbReference>
<evidence type="ECO:0000313" key="4">
    <source>
        <dbReference type="EMBL" id="SOR27168.1"/>
    </source>
</evidence>
<dbReference type="InterPro" id="IPR046367">
    <property type="entry name" value="GapR-like_DNA-bd"/>
</dbReference>
<reference evidence="5" key="1">
    <citation type="submission" date="2017-10" db="EMBL/GenBank/DDBJ databases">
        <authorList>
            <person name="Regsiter A."/>
            <person name="William W."/>
        </authorList>
    </citation>
    <scope>NUCLEOTIDE SEQUENCE [LARGE SCALE GENOMIC DNA]</scope>
</reference>